<evidence type="ECO:0000313" key="1">
    <source>
        <dbReference type="EMBL" id="KKK99641.1"/>
    </source>
</evidence>
<organism evidence="1">
    <name type="scientific">marine sediment metagenome</name>
    <dbReference type="NCBI Taxonomy" id="412755"/>
    <lineage>
        <taxon>unclassified sequences</taxon>
        <taxon>metagenomes</taxon>
        <taxon>ecological metagenomes</taxon>
    </lineage>
</organism>
<feature type="non-terminal residue" evidence="1">
    <location>
        <position position="1"/>
    </location>
</feature>
<gene>
    <name evidence="1" type="ORF">LCGC14_2630740</name>
</gene>
<comment type="caution">
    <text evidence="1">The sequence shown here is derived from an EMBL/GenBank/DDBJ whole genome shotgun (WGS) entry which is preliminary data.</text>
</comment>
<reference evidence="1" key="1">
    <citation type="journal article" date="2015" name="Nature">
        <title>Complex archaea that bridge the gap between prokaryotes and eukaryotes.</title>
        <authorList>
            <person name="Spang A."/>
            <person name="Saw J.H."/>
            <person name="Jorgensen S.L."/>
            <person name="Zaremba-Niedzwiedzka K."/>
            <person name="Martijn J."/>
            <person name="Lind A.E."/>
            <person name="van Eijk R."/>
            <person name="Schleper C."/>
            <person name="Guy L."/>
            <person name="Ettema T.J."/>
        </authorList>
    </citation>
    <scope>NUCLEOTIDE SEQUENCE</scope>
</reference>
<dbReference type="InterPro" id="IPR024484">
    <property type="entry name" value="DUF2709"/>
</dbReference>
<protein>
    <submittedName>
        <fullName evidence="1">Uncharacterized protein</fullName>
    </submittedName>
</protein>
<proteinExistence type="predicted"/>
<dbReference type="Pfam" id="PF10915">
    <property type="entry name" value="DUF2709"/>
    <property type="match status" value="1"/>
</dbReference>
<name>A0A0F9CSS7_9ZZZZ</name>
<dbReference type="EMBL" id="LAZR01045118">
    <property type="protein sequence ID" value="KKK99641.1"/>
    <property type="molecule type" value="Genomic_DNA"/>
</dbReference>
<accession>A0A0F9CSS7</accession>
<dbReference type="AlphaFoldDB" id="A0A0F9CSS7"/>
<sequence length="90" mass="10820">PRKEPVTKLVYSSGLTGKLFNSKKAIIEDFKKTNIKYFTLFEVQNQNKYEIEQNFLDFIQEQLTEDKIKAFVEAISKFNEFEKYLEKWLK</sequence>